<feature type="region of interest" description="Disordered" evidence="8">
    <location>
        <begin position="1"/>
        <end position="22"/>
    </location>
</feature>
<dbReference type="EMBL" id="KN848065">
    <property type="protein sequence ID" value="KIY01457.1"/>
    <property type="molecule type" value="Genomic_DNA"/>
</dbReference>
<feature type="transmembrane region" description="Helical" evidence="9">
    <location>
        <begin position="68"/>
        <end position="95"/>
    </location>
</feature>
<dbReference type="Gene3D" id="1.20.1250.20">
    <property type="entry name" value="MFS general substrate transporter like domains"/>
    <property type="match status" value="1"/>
</dbReference>
<evidence type="ECO:0000256" key="8">
    <source>
        <dbReference type="SAM" id="MobiDB-lite"/>
    </source>
</evidence>
<feature type="transmembrane region" description="Helical" evidence="9">
    <location>
        <begin position="325"/>
        <end position="349"/>
    </location>
</feature>
<dbReference type="PANTHER" id="PTHR48022:SF83">
    <property type="entry name" value="MAJOR FACILITATOR SUPERFAMILY (MFS) PROFILE DOMAIN-CONTAINING PROTEIN"/>
    <property type="match status" value="1"/>
</dbReference>
<evidence type="ECO:0000256" key="7">
    <source>
        <dbReference type="RuleBase" id="RU003346"/>
    </source>
</evidence>
<dbReference type="InterPro" id="IPR003663">
    <property type="entry name" value="Sugar/inositol_transpt"/>
</dbReference>
<dbReference type="NCBIfam" id="TIGR00879">
    <property type="entry name" value="SP"/>
    <property type="match status" value="1"/>
</dbReference>
<evidence type="ECO:0000313" key="12">
    <source>
        <dbReference type="Proteomes" id="UP000053411"/>
    </source>
</evidence>
<protein>
    <recommendedName>
        <fullName evidence="10">Major facilitator superfamily (MFS) profile domain-containing protein</fullName>
    </recommendedName>
</protein>
<sequence length="561" mass="62170">MADPAIIPQSTMTDEKAPQAQSNAMHVELEQIEENSSALDVAMLRANEEEHAMTFGQAIKRYPLATMWAALMSFTIVMEGYDTILIISYTSYPSFVERFGTYYPELDAKVIPADWQSALSVAGFAGSVFGLLMNGYLTERFGYRKVMLFFLVALTGTIFLPFFAPNLPALAAGMVLCGIPWGIFAMQGPAYASEVVPLALRGVMTSAVNLCWVLGQLVAAGVLQGLVNDTTNRGWRLPFGLMWIWIPPLIIVGILAPQSPWWLVRQGRLAEAEQALQRLQGKDTEEQVRLKLAMIVHTNKLEQAMKTDTSIWHCFRGTNLRRTEIACLIVAGQALSGQAFGVTNVYFFVQAGLGASGAYKLSFGGTAVSVTFTVLAWILMHRVGRRTIVLCSLATMCVIYIIIGALDFKVAGNHDLVWAQGGLLVVWLALFQLSLGPLAFTIAAEVSATRLRSVTLSMARNFWNVWFITTMVVEPYLINPTKANLRGKTALVWLGTSVLLLIWAIFRLPETKDRTFEEVDVLFEKRIPAWRFKSTRLDLLQETRAITQEIGRHGSENEAGH</sequence>
<dbReference type="InterPro" id="IPR050360">
    <property type="entry name" value="MFS_Sugar_Transporters"/>
</dbReference>
<dbReference type="PANTHER" id="PTHR48022">
    <property type="entry name" value="PLASTIDIC GLUCOSE TRANSPORTER 4"/>
    <property type="match status" value="1"/>
</dbReference>
<feature type="transmembrane region" description="Helical" evidence="9">
    <location>
        <begin position="490"/>
        <end position="506"/>
    </location>
</feature>
<dbReference type="PROSITE" id="PS00217">
    <property type="entry name" value="SUGAR_TRANSPORT_2"/>
    <property type="match status" value="1"/>
</dbReference>
<evidence type="ECO:0000256" key="3">
    <source>
        <dbReference type="ARBA" id="ARBA00022448"/>
    </source>
</evidence>
<feature type="transmembrane region" description="Helical" evidence="9">
    <location>
        <begin position="169"/>
        <end position="186"/>
    </location>
</feature>
<dbReference type="SUPFAM" id="SSF103473">
    <property type="entry name" value="MFS general substrate transporter"/>
    <property type="match status" value="1"/>
</dbReference>
<dbReference type="PROSITE" id="PS50850">
    <property type="entry name" value="MFS"/>
    <property type="match status" value="1"/>
</dbReference>
<feature type="transmembrane region" description="Helical" evidence="9">
    <location>
        <begin position="418"/>
        <end position="440"/>
    </location>
</feature>
<dbReference type="GO" id="GO:0016020">
    <property type="term" value="C:membrane"/>
    <property type="evidence" value="ECO:0007669"/>
    <property type="project" value="UniProtKB-SubCell"/>
</dbReference>
<dbReference type="OrthoDB" id="6612291at2759"/>
<name>A0A0D2IWV8_9EURO</name>
<comment type="similarity">
    <text evidence="2 7">Belongs to the major facilitator superfamily. Sugar transporter (TC 2.A.1.1) family.</text>
</comment>
<feature type="transmembrane region" description="Helical" evidence="9">
    <location>
        <begin position="115"/>
        <end position="134"/>
    </location>
</feature>
<gene>
    <name evidence="11" type="ORF">Z520_03009</name>
</gene>
<evidence type="ECO:0000256" key="1">
    <source>
        <dbReference type="ARBA" id="ARBA00004141"/>
    </source>
</evidence>
<dbReference type="AlphaFoldDB" id="A0A0D2IWV8"/>
<organism evidence="11 12">
    <name type="scientific">Fonsecaea multimorphosa CBS 102226</name>
    <dbReference type="NCBI Taxonomy" id="1442371"/>
    <lineage>
        <taxon>Eukaryota</taxon>
        <taxon>Fungi</taxon>
        <taxon>Dikarya</taxon>
        <taxon>Ascomycota</taxon>
        <taxon>Pezizomycotina</taxon>
        <taxon>Eurotiomycetes</taxon>
        <taxon>Chaetothyriomycetidae</taxon>
        <taxon>Chaetothyriales</taxon>
        <taxon>Herpotrichiellaceae</taxon>
        <taxon>Fonsecaea</taxon>
    </lineage>
</organism>
<dbReference type="Proteomes" id="UP000053411">
    <property type="component" value="Unassembled WGS sequence"/>
</dbReference>
<evidence type="ECO:0000313" key="11">
    <source>
        <dbReference type="EMBL" id="KIY01457.1"/>
    </source>
</evidence>
<evidence type="ECO:0000256" key="5">
    <source>
        <dbReference type="ARBA" id="ARBA00022989"/>
    </source>
</evidence>
<dbReference type="RefSeq" id="XP_016635579.1">
    <property type="nucleotide sequence ID" value="XM_016773522.1"/>
</dbReference>
<keyword evidence="5 9" id="KW-1133">Transmembrane helix</keyword>
<dbReference type="VEuPathDB" id="FungiDB:Z520_03009"/>
<keyword evidence="6 9" id="KW-0472">Membrane</keyword>
<dbReference type="GeneID" id="27708755"/>
<feature type="transmembrane region" description="Helical" evidence="9">
    <location>
        <begin position="387"/>
        <end position="406"/>
    </location>
</feature>
<keyword evidence="4 9" id="KW-0812">Transmembrane</keyword>
<dbReference type="FunFam" id="1.20.1250.20:FF:000078">
    <property type="entry name" value="MFS maltose transporter, putative"/>
    <property type="match status" value="1"/>
</dbReference>
<comment type="subcellular location">
    <subcellularLocation>
        <location evidence="1">Membrane</location>
        <topology evidence="1">Multi-pass membrane protein</topology>
    </subcellularLocation>
</comment>
<keyword evidence="3 7" id="KW-0813">Transport</keyword>
<feature type="transmembrane region" description="Helical" evidence="9">
    <location>
        <begin position="235"/>
        <end position="256"/>
    </location>
</feature>
<dbReference type="Pfam" id="PF00083">
    <property type="entry name" value="Sugar_tr"/>
    <property type="match status" value="1"/>
</dbReference>
<dbReference type="InterPro" id="IPR020846">
    <property type="entry name" value="MFS_dom"/>
</dbReference>
<feature type="transmembrane region" description="Helical" evidence="9">
    <location>
        <begin position="461"/>
        <end position="478"/>
    </location>
</feature>
<evidence type="ECO:0000259" key="10">
    <source>
        <dbReference type="PROSITE" id="PS50850"/>
    </source>
</evidence>
<dbReference type="GO" id="GO:0005351">
    <property type="term" value="F:carbohydrate:proton symporter activity"/>
    <property type="evidence" value="ECO:0007669"/>
    <property type="project" value="TreeGrafter"/>
</dbReference>
<feature type="transmembrane region" description="Helical" evidence="9">
    <location>
        <begin position="198"/>
        <end position="223"/>
    </location>
</feature>
<dbReference type="InterPro" id="IPR036259">
    <property type="entry name" value="MFS_trans_sf"/>
</dbReference>
<dbReference type="InterPro" id="IPR005829">
    <property type="entry name" value="Sugar_transporter_CS"/>
</dbReference>
<reference evidence="11 12" key="1">
    <citation type="submission" date="2015-01" db="EMBL/GenBank/DDBJ databases">
        <title>The Genome Sequence of Fonsecaea multimorphosa CBS 102226.</title>
        <authorList>
            <consortium name="The Broad Institute Genomics Platform"/>
            <person name="Cuomo C."/>
            <person name="de Hoog S."/>
            <person name="Gorbushina A."/>
            <person name="Stielow B."/>
            <person name="Teixiera M."/>
            <person name="Abouelleil A."/>
            <person name="Chapman S.B."/>
            <person name="Priest M."/>
            <person name="Young S.K."/>
            <person name="Wortman J."/>
            <person name="Nusbaum C."/>
            <person name="Birren B."/>
        </authorList>
    </citation>
    <scope>NUCLEOTIDE SEQUENCE [LARGE SCALE GENOMIC DNA]</scope>
    <source>
        <strain evidence="11 12">CBS 102226</strain>
    </source>
</reference>
<feature type="transmembrane region" description="Helical" evidence="9">
    <location>
        <begin position="146"/>
        <end position="163"/>
    </location>
</feature>
<evidence type="ECO:0000256" key="6">
    <source>
        <dbReference type="ARBA" id="ARBA00023136"/>
    </source>
</evidence>
<proteinExistence type="inferred from homology"/>
<dbReference type="InterPro" id="IPR005828">
    <property type="entry name" value="MFS_sugar_transport-like"/>
</dbReference>
<feature type="transmembrane region" description="Helical" evidence="9">
    <location>
        <begin position="361"/>
        <end position="380"/>
    </location>
</feature>
<keyword evidence="12" id="KW-1185">Reference proteome</keyword>
<evidence type="ECO:0000256" key="2">
    <source>
        <dbReference type="ARBA" id="ARBA00010992"/>
    </source>
</evidence>
<evidence type="ECO:0000256" key="4">
    <source>
        <dbReference type="ARBA" id="ARBA00022692"/>
    </source>
</evidence>
<feature type="domain" description="Major facilitator superfamily (MFS) profile" evidence="10">
    <location>
        <begin position="68"/>
        <end position="512"/>
    </location>
</feature>
<accession>A0A0D2IWV8</accession>
<evidence type="ECO:0000256" key="9">
    <source>
        <dbReference type="SAM" id="Phobius"/>
    </source>
</evidence>